<evidence type="ECO:0000256" key="2">
    <source>
        <dbReference type="ARBA" id="ARBA00023242"/>
    </source>
</evidence>
<sequence>MERQQMDLTITLSANNTSITCVKDLLPFLLRVPVTYVHASKHAKLEGFITDGGYVCACPASAGCGYHGKVLSALQFEKHAGAESNNQNGHILLPNGKSLYQLFHDLRHVPAEALAAKFLEFAGVPMTVPAAGASPARWEPNGVQVDGVTAEPPWAPAPAALGDVEMLTEDEQEKARLFLLDLNLSSWGSAAEDMAYSLGDYSNESASDNSISNFNWGASKSRSVRQFRPQGGTETSTTTFSGSPDKGNSGLSTGTSKKKKGIEATQNAGGPLNLSIMDGVKSGSPIPTAVTPNYSKHDSADLGLISLSSPVTSAQGPPPNCSIDSKYKELKMRDTTLHPLIFKEGGLPDNTLLTYKLKNGEVRRQGYKKGTVIVCNCCNEEYTPSAFEKHAGMGERRQPYHNIYTSEGVTLHDIALQLHRLNLNSNGVGNASVSSFSDYPNLTSSGCGKEPSTTSGPIVPLKRTLQERVVQTESCYFCGYGHTEFGKIDPNTIVFCNQCERPCHVKCYNSRVVKKKVPLEILKEFVCFRFLCCQECQSLRARLEGVEKCEEIAFLRRIRSNICWRLLSRADASRDVKLYMSQAIHIFKDAFVESTDAHSDVFSDMVYGTHVVSAAILKVRVEQVAELVLIATRSECRKKGYFRLLLKSIEANLRAYNVSLLTAPVDPEMAQIWSEKLGFTILSAEEKKSMLESHPLVMFKDLVLVQKPLA</sequence>
<dbReference type="PANTHER" id="PTHR47025:SF17">
    <property type="entry name" value="N-ACETYLTRANSFERASE DOMAIN-CONTAINING PROTEIN"/>
    <property type="match status" value="1"/>
</dbReference>
<dbReference type="AlphaFoldDB" id="A0A811M725"/>
<dbReference type="GO" id="GO:0045944">
    <property type="term" value="P:positive regulation of transcription by RNA polymerase II"/>
    <property type="evidence" value="ECO:0007669"/>
    <property type="project" value="TreeGrafter"/>
</dbReference>
<evidence type="ECO:0000313" key="5">
    <source>
        <dbReference type="EMBL" id="CAD6202333.1"/>
    </source>
</evidence>
<dbReference type="InterPro" id="IPR016181">
    <property type="entry name" value="Acyl_CoA_acyltransferase"/>
</dbReference>
<evidence type="ECO:0000259" key="4">
    <source>
        <dbReference type="PROSITE" id="PS51186"/>
    </source>
</evidence>
<dbReference type="InterPro" id="IPR000182">
    <property type="entry name" value="GNAT_dom"/>
</dbReference>
<feature type="domain" description="N-acetyltransferase" evidence="4">
    <location>
        <begin position="562"/>
        <end position="703"/>
    </location>
</feature>
<gene>
    <name evidence="5" type="ORF">NCGR_LOCUS622</name>
</gene>
<name>A0A811M725_9POAL</name>
<dbReference type="GO" id="GO:0003682">
    <property type="term" value="F:chromatin binding"/>
    <property type="evidence" value="ECO:0007669"/>
    <property type="project" value="TreeGrafter"/>
</dbReference>
<protein>
    <recommendedName>
        <fullName evidence="4">N-acetyltransferase domain-containing protein</fullName>
    </recommendedName>
</protein>
<keyword evidence="6" id="KW-1185">Reference proteome</keyword>
<organism evidence="5 6">
    <name type="scientific">Miscanthus lutarioriparius</name>
    <dbReference type="NCBI Taxonomy" id="422564"/>
    <lineage>
        <taxon>Eukaryota</taxon>
        <taxon>Viridiplantae</taxon>
        <taxon>Streptophyta</taxon>
        <taxon>Embryophyta</taxon>
        <taxon>Tracheophyta</taxon>
        <taxon>Spermatophyta</taxon>
        <taxon>Magnoliopsida</taxon>
        <taxon>Liliopsida</taxon>
        <taxon>Poales</taxon>
        <taxon>Poaceae</taxon>
        <taxon>PACMAD clade</taxon>
        <taxon>Panicoideae</taxon>
        <taxon>Andropogonodae</taxon>
        <taxon>Andropogoneae</taxon>
        <taxon>Saccharinae</taxon>
        <taxon>Miscanthus</taxon>
    </lineage>
</organism>
<dbReference type="OrthoDB" id="786098at2759"/>
<dbReference type="GO" id="GO:0005634">
    <property type="term" value="C:nucleus"/>
    <property type="evidence" value="ECO:0007669"/>
    <property type="project" value="UniProtKB-SubCell"/>
</dbReference>
<keyword evidence="2" id="KW-0539">Nucleus</keyword>
<dbReference type="GO" id="GO:0000977">
    <property type="term" value="F:RNA polymerase II transcription regulatory region sequence-specific DNA binding"/>
    <property type="evidence" value="ECO:0007669"/>
    <property type="project" value="TreeGrafter"/>
</dbReference>
<dbReference type="GO" id="GO:0042393">
    <property type="term" value="F:histone binding"/>
    <property type="evidence" value="ECO:0007669"/>
    <property type="project" value="TreeGrafter"/>
</dbReference>
<dbReference type="Pfam" id="PF23209">
    <property type="entry name" value="IDM1_C"/>
    <property type="match status" value="1"/>
</dbReference>
<proteinExistence type="predicted"/>
<feature type="compositionally biased region" description="Low complexity" evidence="3">
    <location>
        <begin position="231"/>
        <end position="255"/>
    </location>
</feature>
<evidence type="ECO:0000256" key="1">
    <source>
        <dbReference type="ARBA" id="ARBA00004123"/>
    </source>
</evidence>
<comment type="subcellular location">
    <subcellularLocation>
        <location evidence="1">Nucleus</location>
    </subcellularLocation>
</comment>
<dbReference type="InterPro" id="IPR032308">
    <property type="entry name" value="TDBD"/>
</dbReference>
<dbReference type="InterPro" id="IPR056511">
    <property type="entry name" value="IDM1_C"/>
</dbReference>
<dbReference type="Pfam" id="PF16135">
    <property type="entry name" value="TDBD"/>
    <property type="match status" value="2"/>
</dbReference>
<evidence type="ECO:0000313" key="6">
    <source>
        <dbReference type="Proteomes" id="UP000604825"/>
    </source>
</evidence>
<dbReference type="PANTHER" id="PTHR47025">
    <property type="entry name" value="AUTOIMMUNE REGULATOR"/>
    <property type="match status" value="1"/>
</dbReference>
<dbReference type="PROSITE" id="PS51186">
    <property type="entry name" value="GNAT"/>
    <property type="match status" value="1"/>
</dbReference>
<dbReference type="SUPFAM" id="SSF55729">
    <property type="entry name" value="Acyl-CoA N-acyltransferases (Nat)"/>
    <property type="match status" value="1"/>
</dbReference>
<accession>A0A811M725</accession>
<reference evidence="5" key="1">
    <citation type="submission" date="2020-10" db="EMBL/GenBank/DDBJ databases">
        <authorList>
            <person name="Han B."/>
            <person name="Lu T."/>
            <person name="Zhao Q."/>
            <person name="Huang X."/>
            <person name="Zhao Y."/>
        </authorList>
    </citation>
    <scope>NUCLEOTIDE SEQUENCE</scope>
</reference>
<feature type="region of interest" description="Disordered" evidence="3">
    <location>
        <begin position="221"/>
        <end position="273"/>
    </location>
</feature>
<dbReference type="GO" id="GO:0016747">
    <property type="term" value="F:acyltransferase activity, transferring groups other than amino-acyl groups"/>
    <property type="evidence" value="ECO:0007669"/>
    <property type="project" value="InterPro"/>
</dbReference>
<evidence type="ECO:0000256" key="3">
    <source>
        <dbReference type="SAM" id="MobiDB-lite"/>
    </source>
</evidence>
<dbReference type="EMBL" id="CAJGYO010000001">
    <property type="protein sequence ID" value="CAD6202333.1"/>
    <property type="molecule type" value="Genomic_DNA"/>
</dbReference>
<dbReference type="Proteomes" id="UP000604825">
    <property type="component" value="Unassembled WGS sequence"/>
</dbReference>
<comment type="caution">
    <text evidence="5">The sequence shown here is derived from an EMBL/GenBank/DDBJ whole genome shotgun (WGS) entry which is preliminary data.</text>
</comment>
<dbReference type="Gene3D" id="3.40.630.30">
    <property type="match status" value="1"/>
</dbReference>